<organism evidence="1 2">
    <name type="scientific">Naganishia cerealis</name>
    <dbReference type="NCBI Taxonomy" id="610337"/>
    <lineage>
        <taxon>Eukaryota</taxon>
        <taxon>Fungi</taxon>
        <taxon>Dikarya</taxon>
        <taxon>Basidiomycota</taxon>
        <taxon>Agaricomycotina</taxon>
        <taxon>Tremellomycetes</taxon>
        <taxon>Filobasidiales</taxon>
        <taxon>Filobasidiaceae</taxon>
        <taxon>Naganishia</taxon>
    </lineage>
</organism>
<dbReference type="Proteomes" id="UP001241377">
    <property type="component" value="Unassembled WGS sequence"/>
</dbReference>
<protein>
    <submittedName>
        <fullName evidence="1">Uncharacterized protein</fullName>
    </submittedName>
</protein>
<dbReference type="EMBL" id="JASBWR010000049">
    <property type="protein sequence ID" value="KAJ9102865.1"/>
    <property type="molecule type" value="Genomic_DNA"/>
</dbReference>
<reference evidence="1" key="1">
    <citation type="submission" date="2023-04" db="EMBL/GenBank/DDBJ databases">
        <title>Draft Genome sequencing of Naganishia species isolated from polar environments using Oxford Nanopore Technology.</title>
        <authorList>
            <person name="Leo P."/>
            <person name="Venkateswaran K."/>
        </authorList>
    </citation>
    <scope>NUCLEOTIDE SEQUENCE</scope>
    <source>
        <strain evidence="1">MNA-CCFEE 5261</strain>
    </source>
</reference>
<keyword evidence="2" id="KW-1185">Reference proteome</keyword>
<evidence type="ECO:0000313" key="1">
    <source>
        <dbReference type="EMBL" id="KAJ9102865.1"/>
    </source>
</evidence>
<accession>A0ACC2VTU3</accession>
<sequence>MAPNKKGKAGGTGKKGKKFVEDKVSRDLTMSYSTGGQDSNLSVASLTGYKSALLSLMDNIPKIQKETAREEAAIAVTLSAKGKSSSLAGDDEEIAVTSNHSDSEGLENGEGDPVKRDTPRIVKEQGKKESKNRQRTKIKNRALVTAFPPEPRDHELTSSPIPTPSCSLIRNDPFSLKQRKPRNSGGTQRNPVRPPWLLLGMMAWRWRGNRNGGLGSRFSTIAVGVRGGGGGEGMYRTLVCRPRGRPETQGYTVLQAKLFSSHWESPTLGLVWLDG</sequence>
<evidence type="ECO:0000313" key="2">
    <source>
        <dbReference type="Proteomes" id="UP001241377"/>
    </source>
</evidence>
<name>A0ACC2VTU3_9TREE</name>
<proteinExistence type="predicted"/>
<comment type="caution">
    <text evidence="1">The sequence shown here is derived from an EMBL/GenBank/DDBJ whole genome shotgun (WGS) entry which is preliminary data.</text>
</comment>
<gene>
    <name evidence="1" type="ORF">QFC19_004593</name>
</gene>